<evidence type="ECO:0000313" key="2">
    <source>
        <dbReference type="EMBL" id="KAA8514735.1"/>
    </source>
</evidence>
<dbReference type="Proteomes" id="UP000325577">
    <property type="component" value="Linkage Group LG9"/>
</dbReference>
<name>A0A5J4Z822_9ASTE</name>
<keyword evidence="1" id="KW-0472">Membrane</keyword>
<dbReference type="EMBL" id="CM018052">
    <property type="protein sequence ID" value="KAA8514735.1"/>
    <property type="molecule type" value="Genomic_DNA"/>
</dbReference>
<keyword evidence="3" id="KW-1185">Reference proteome</keyword>
<gene>
    <name evidence="2" type="ORF">F0562_017914</name>
</gene>
<evidence type="ECO:0000313" key="3">
    <source>
        <dbReference type="Proteomes" id="UP000325577"/>
    </source>
</evidence>
<organism evidence="2 3">
    <name type="scientific">Nyssa sinensis</name>
    <dbReference type="NCBI Taxonomy" id="561372"/>
    <lineage>
        <taxon>Eukaryota</taxon>
        <taxon>Viridiplantae</taxon>
        <taxon>Streptophyta</taxon>
        <taxon>Embryophyta</taxon>
        <taxon>Tracheophyta</taxon>
        <taxon>Spermatophyta</taxon>
        <taxon>Magnoliopsida</taxon>
        <taxon>eudicotyledons</taxon>
        <taxon>Gunneridae</taxon>
        <taxon>Pentapetalae</taxon>
        <taxon>asterids</taxon>
        <taxon>Cornales</taxon>
        <taxon>Nyssaceae</taxon>
        <taxon>Nyssa</taxon>
    </lineage>
</organism>
<protein>
    <submittedName>
        <fullName evidence="2">Uncharacterized protein</fullName>
    </submittedName>
</protein>
<accession>A0A5J4Z822</accession>
<dbReference type="AlphaFoldDB" id="A0A5J4Z822"/>
<feature type="transmembrane region" description="Helical" evidence="1">
    <location>
        <begin position="58"/>
        <end position="77"/>
    </location>
</feature>
<proteinExistence type="predicted"/>
<keyword evidence="1" id="KW-0812">Transmembrane</keyword>
<evidence type="ECO:0000256" key="1">
    <source>
        <dbReference type="SAM" id="Phobius"/>
    </source>
</evidence>
<sequence length="87" mass="9808">MVRKGGDSIAASDQIPVCGSSGNGEVNFGKAGKEQLVQYRFELQAVACARQELQKPLYTVRAIAQWLLLDLLTLWLLQMKVEKYLFY</sequence>
<reference evidence="2 3" key="1">
    <citation type="submission" date="2019-09" db="EMBL/GenBank/DDBJ databases">
        <title>A chromosome-level genome assembly of the Chinese tupelo Nyssa sinensis.</title>
        <authorList>
            <person name="Yang X."/>
            <person name="Kang M."/>
            <person name="Yang Y."/>
            <person name="Xiong H."/>
            <person name="Wang M."/>
            <person name="Zhang Z."/>
            <person name="Wang Z."/>
            <person name="Wu H."/>
            <person name="Ma T."/>
            <person name="Liu J."/>
            <person name="Xi Z."/>
        </authorList>
    </citation>
    <scope>NUCLEOTIDE SEQUENCE [LARGE SCALE GENOMIC DNA]</scope>
    <source>
        <strain evidence="2">J267</strain>
        <tissue evidence="2">Leaf</tissue>
    </source>
</reference>
<keyword evidence="1" id="KW-1133">Transmembrane helix</keyword>